<evidence type="ECO:0000313" key="2">
    <source>
        <dbReference type="Proteomes" id="UP000214746"/>
    </source>
</evidence>
<dbReference type="EMBL" id="NHRJ02000005">
    <property type="protein sequence ID" value="PZE20687.1"/>
    <property type="molecule type" value="Genomic_DNA"/>
</dbReference>
<comment type="caution">
    <text evidence="1">The sequence shown here is derived from an EMBL/GenBank/DDBJ whole genome shotgun (WGS) entry which is preliminary data.</text>
</comment>
<evidence type="ECO:0008006" key="3">
    <source>
        <dbReference type="Google" id="ProtNLM"/>
    </source>
</evidence>
<dbReference type="Proteomes" id="UP000214746">
    <property type="component" value="Unassembled WGS sequence"/>
</dbReference>
<gene>
    <name evidence="1" type="ORF">CBW46_010945</name>
</gene>
<organism evidence="1 2">
    <name type="scientific">Paenibacillus xerothermodurans</name>
    <dbReference type="NCBI Taxonomy" id="1977292"/>
    <lineage>
        <taxon>Bacteria</taxon>
        <taxon>Bacillati</taxon>
        <taxon>Bacillota</taxon>
        <taxon>Bacilli</taxon>
        <taxon>Bacillales</taxon>
        <taxon>Paenibacillaceae</taxon>
        <taxon>Paenibacillus</taxon>
    </lineage>
</organism>
<sequence>MKTALVEMLTVYILLLLLFQPVLHDIYSTRANAVEMVLDSAIQKAANADNGRFTPEIIDEMRYTLEHTFLLDGADIRFNGTTELTPRGEYIEGTLYVKSTPRWLFRTLFGSPDREPPEIVRHAKQMSEAMVR</sequence>
<reference evidence="1" key="1">
    <citation type="submission" date="2018-06" db="EMBL/GenBank/DDBJ databases">
        <title>Paenibacillus xerothermodurans sp. nov. an extremely dry heat resistant spore forming bacterium isolated from the soil of Cape Canaveral, Florida.</title>
        <authorList>
            <person name="Seuylemezian A."/>
            <person name="Kaur N."/>
            <person name="Patil P."/>
            <person name="Patil P."/>
            <person name="Mayilraj S."/>
            <person name="Vaishampayan P."/>
        </authorList>
    </citation>
    <scope>NUCLEOTIDE SEQUENCE [LARGE SCALE GENOMIC DNA]</scope>
    <source>
        <strain evidence="1">ATCC 27380</strain>
    </source>
</reference>
<dbReference type="AlphaFoldDB" id="A0A2W1N8I8"/>
<proteinExistence type="predicted"/>
<dbReference type="OrthoDB" id="2907724at2"/>
<dbReference type="RefSeq" id="WP_089200059.1">
    <property type="nucleotide sequence ID" value="NZ_NHRJ02000005.1"/>
</dbReference>
<protein>
    <recommendedName>
        <fullName evidence="3">Pilus assembly protein</fullName>
    </recommendedName>
</protein>
<accession>A0A2W1N8I8</accession>
<name>A0A2W1N8I8_PAEXE</name>
<evidence type="ECO:0000313" key="1">
    <source>
        <dbReference type="EMBL" id="PZE20687.1"/>
    </source>
</evidence>
<keyword evidence="2" id="KW-1185">Reference proteome</keyword>